<dbReference type="EMBL" id="MGJZ01000033">
    <property type="protein sequence ID" value="OGN16319.1"/>
    <property type="molecule type" value="Genomic_DNA"/>
</dbReference>
<evidence type="ECO:0000313" key="3">
    <source>
        <dbReference type="Proteomes" id="UP000178117"/>
    </source>
</evidence>
<accession>A0A1F8FVG0</accession>
<sequence length="102" mass="11703">MIQEVLFMPCHKNELKIQADLFEKAQIARRDSNLVMWATLMITAAIVSMLIIELTDSSWFQLALFMGLVVLNAVAAAVWSRRNEKAYQWSIKNLKLERFSAA</sequence>
<proteinExistence type="predicted"/>
<organism evidence="2 3">
    <name type="scientific">Candidatus Yanofskybacteria bacterium RIFCSPHIGHO2_02_FULL_50_12</name>
    <dbReference type="NCBI Taxonomy" id="1802685"/>
    <lineage>
        <taxon>Bacteria</taxon>
        <taxon>Candidatus Yanofskyibacteriota</taxon>
    </lineage>
</organism>
<keyword evidence="1" id="KW-1133">Transmembrane helix</keyword>
<feature type="transmembrane region" description="Helical" evidence="1">
    <location>
        <begin position="58"/>
        <end position="79"/>
    </location>
</feature>
<keyword evidence="1" id="KW-0812">Transmembrane</keyword>
<dbReference type="AlphaFoldDB" id="A0A1F8FVG0"/>
<evidence type="ECO:0000256" key="1">
    <source>
        <dbReference type="SAM" id="Phobius"/>
    </source>
</evidence>
<feature type="transmembrane region" description="Helical" evidence="1">
    <location>
        <begin position="34"/>
        <end position="52"/>
    </location>
</feature>
<dbReference type="Proteomes" id="UP000178117">
    <property type="component" value="Unassembled WGS sequence"/>
</dbReference>
<name>A0A1F8FVG0_9BACT</name>
<evidence type="ECO:0000313" key="2">
    <source>
        <dbReference type="EMBL" id="OGN16319.1"/>
    </source>
</evidence>
<reference evidence="2 3" key="1">
    <citation type="journal article" date="2016" name="Nat. Commun.">
        <title>Thousands of microbial genomes shed light on interconnected biogeochemical processes in an aquifer system.</title>
        <authorList>
            <person name="Anantharaman K."/>
            <person name="Brown C.T."/>
            <person name="Hug L.A."/>
            <person name="Sharon I."/>
            <person name="Castelle C.J."/>
            <person name="Probst A.J."/>
            <person name="Thomas B.C."/>
            <person name="Singh A."/>
            <person name="Wilkins M.J."/>
            <person name="Karaoz U."/>
            <person name="Brodie E.L."/>
            <person name="Williams K.H."/>
            <person name="Hubbard S.S."/>
            <person name="Banfield J.F."/>
        </authorList>
    </citation>
    <scope>NUCLEOTIDE SEQUENCE [LARGE SCALE GENOMIC DNA]</scope>
</reference>
<gene>
    <name evidence="2" type="ORF">A3C88_00875</name>
</gene>
<dbReference type="STRING" id="1802685.A3C88_00875"/>
<protein>
    <submittedName>
        <fullName evidence="2">Uncharacterized protein</fullName>
    </submittedName>
</protein>
<keyword evidence="1" id="KW-0472">Membrane</keyword>
<comment type="caution">
    <text evidence="2">The sequence shown here is derived from an EMBL/GenBank/DDBJ whole genome shotgun (WGS) entry which is preliminary data.</text>
</comment>